<dbReference type="KEGG" id="lho:LOOC260_110830"/>
<dbReference type="InterPro" id="IPR033934">
    <property type="entry name" value="SAICAR_synt_PurC"/>
</dbReference>
<dbReference type="PANTHER" id="PTHR43599">
    <property type="entry name" value="MULTIFUNCTIONAL PROTEIN ADE2"/>
    <property type="match status" value="1"/>
</dbReference>
<evidence type="ECO:0000256" key="6">
    <source>
        <dbReference type="ARBA" id="ARBA00022840"/>
    </source>
</evidence>
<dbReference type="Gene3D" id="3.30.470.20">
    <property type="entry name" value="ATP-grasp fold, B domain"/>
    <property type="match status" value="1"/>
</dbReference>
<comment type="catalytic activity">
    <reaction evidence="7 8">
        <text>5-amino-1-(5-phospho-D-ribosyl)imidazole-4-carboxylate + L-aspartate + ATP = (2S)-2-[5-amino-1-(5-phospho-beta-D-ribosyl)imidazole-4-carboxamido]succinate + ADP + phosphate + 2 H(+)</text>
        <dbReference type="Rhea" id="RHEA:22628"/>
        <dbReference type="ChEBI" id="CHEBI:15378"/>
        <dbReference type="ChEBI" id="CHEBI:29991"/>
        <dbReference type="ChEBI" id="CHEBI:30616"/>
        <dbReference type="ChEBI" id="CHEBI:43474"/>
        <dbReference type="ChEBI" id="CHEBI:58443"/>
        <dbReference type="ChEBI" id="CHEBI:77657"/>
        <dbReference type="ChEBI" id="CHEBI:456216"/>
        <dbReference type="EC" id="6.3.2.6"/>
    </reaction>
</comment>
<keyword evidence="6 8" id="KW-0067">ATP-binding</keyword>
<dbReference type="STRING" id="1291742.LOOC260_110830"/>
<dbReference type="GO" id="GO:0006189">
    <property type="term" value="P:'de novo' IMP biosynthetic process"/>
    <property type="evidence" value="ECO:0007669"/>
    <property type="project" value="UniProtKB-UniRule"/>
</dbReference>
<dbReference type="RefSeq" id="WP_041093519.1">
    <property type="nucleotide sequence ID" value="NZ_AP014680.1"/>
</dbReference>
<dbReference type="InterPro" id="IPR028923">
    <property type="entry name" value="SAICAR_synt/ADE2_N"/>
</dbReference>
<dbReference type="PANTHER" id="PTHR43599:SF3">
    <property type="entry name" value="SI:DKEY-6E2.2"/>
    <property type="match status" value="1"/>
</dbReference>
<comment type="pathway">
    <text evidence="1 8">Purine metabolism; IMP biosynthesis via de novo pathway; 5-amino-1-(5-phospho-D-ribosyl)imidazole-4-carboxamide from 5-amino-1-(5-phospho-D-ribosyl)imidazole-4-carboxylate: step 1/2.</text>
</comment>
<feature type="domain" description="SAICAR synthetase/ADE2 N-terminal" evidence="9">
    <location>
        <begin position="7"/>
        <end position="232"/>
    </location>
</feature>
<accession>A0A0A1GTP8</accession>
<evidence type="ECO:0000313" key="10">
    <source>
        <dbReference type="EMBL" id="BAP85622.1"/>
    </source>
</evidence>
<dbReference type="UniPathway" id="UPA00074">
    <property type="reaction ID" value="UER00131"/>
</dbReference>
<dbReference type="PROSITE" id="PS01057">
    <property type="entry name" value="SAICAR_SYNTHETASE_1"/>
    <property type="match status" value="1"/>
</dbReference>
<dbReference type="SUPFAM" id="SSF56104">
    <property type="entry name" value="SAICAR synthase-like"/>
    <property type="match status" value="1"/>
</dbReference>
<evidence type="ECO:0000256" key="7">
    <source>
        <dbReference type="ARBA" id="ARBA00048475"/>
    </source>
</evidence>
<keyword evidence="3 8" id="KW-0436">Ligase</keyword>
<sequence length="244" mass="27717">MNKGTLIKEGKAKRLYNTDQPEYVWVEYMDQATALNGKRKERVVGKGPLNNQIDCLLFTMLQRNGIQTDFVKQLSANEQLNKVVTIIPLEVVVRNAASGSFQEKFAVPYLEKLPQPVVEYFYKSDELDDPVINTSQALALGIIQPGESETLQQRALQINKLLQARFAKANLQLVDFKVEFGKTTSDEIILADEISPDSCRLVDIDSQKSFDKDVFRKRTGQLVDVYQEVLQRLIDSQEDVDVSR</sequence>
<dbReference type="GO" id="GO:0005524">
    <property type="term" value="F:ATP binding"/>
    <property type="evidence" value="ECO:0007669"/>
    <property type="project" value="UniProtKB-KW"/>
</dbReference>
<comment type="similarity">
    <text evidence="2 8">Belongs to the SAICAR synthetase family.</text>
</comment>
<reference evidence="10 11" key="1">
    <citation type="submission" date="2014-11" db="EMBL/GenBank/DDBJ databases">
        <title>Complete genome sequence and analysis of Lactobacillus hokkaidonensis LOOC260T.</title>
        <authorList>
            <person name="Tanizawa Y."/>
            <person name="Tohno M."/>
            <person name="Kaminuma E."/>
            <person name="Nakamura Y."/>
            <person name="Arita M."/>
        </authorList>
    </citation>
    <scope>NUCLEOTIDE SEQUENCE [LARGE SCALE GENOMIC DNA]</scope>
    <source>
        <strain evidence="10 11">LOOC260</strain>
    </source>
</reference>
<dbReference type="Pfam" id="PF01259">
    <property type="entry name" value="SAICAR_synt"/>
    <property type="match status" value="1"/>
</dbReference>
<organism evidence="10 11">
    <name type="scientific">Paucilactobacillus hokkaidonensis JCM 18461</name>
    <dbReference type="NCBI Taxonomy" id="1291742"/>
    <lineage>
        <taxon>Bacteria</taxon>
        <taxon>Bacillati</taxon>
        <taxon>Bacillota</taxon>
        <taxon>Bacilli</taxon>
        <taxon>Lactobacillales</taxon>
        <taxon>Lactobacillaceae</taxon>
        <taxon>Paucilactobacillus</taxon>
    </lineage>
</organism>
<dbReference type="EMBL" id="AP014680">
    <property type="protein sequence ID" value="BAP85622.1"/>
    <property type="molecule type" value="Genomic_DNA"/>
</dbReference>
<gene>
    <name evidence="8" type="primary">purC</name>
    <name evidence="10" type="ORF">LOOC260_110830</name>
</gene>
<evidence type="ECO:0000259" key="9">
    <source>
        <dbReference type="Pfam" id="PF01259"/>
    </source>
</evidence>
<dbReference type="GO" id="GO:0004639">
    <property type="term" value="F:phosphoribosylaminoimidazolesuccinocarboxamide synthase activity"/>
    <property type="evidence" value="ECO:0007669"/>
    <property type="project" value="UniProtKB-UniRule"/>
</dbReference>
<dbReference type="HAMAP" id="MF_00137">
    <property type="entry name" value="SAICAR_synth"/>
    <property type="match status" value="1"/>
</dbReference>
<name>A0A0A1GTP8_9LACO</name>
<dbReference type="Proteomes" id="UP000031620">
    <property type="component" value="Chromosome"/>
</dbReference>
<keyword evidence="4 8" id="KW-0547">Nucleotide-binding</keyword>
<dbReference type="GO" id="GO:0009236">
    <property type="term" value="P:cobalamin biosynthetic process"/>
    <property type="evidence" value="ECO:0007669"/>
    <property type="project" value="InterPro"/>
</dbReference>
<evidence type="ECO:0000256" key="8">
    <source>
        <dbReference type="HAMAP-Rule" id="MF_00137"/>
    </source>
</evidence>
<evidence type="ECO:0000256" key="2">
    <source>
        <dbReference type="ARBA" id="ARBA00010190"/>
    </source>
</evidence>
<dbReference type="InterPro" id="IPR050089">
    <property type="entry name" value="SAICAR_synthetase"/>
</dbReference>
<evidence type="ECO:0000256" key="5">
    <source>
        <dbReference type="ARBA" id="ARBA00022755"/>
    </source>
</evidence>
<evidence type="ECO:0000256" key="1">
    <source>
        <dbReference type="ARBA" id="ARBA00004672"/>
    </source>
</evidence>
<dbReference type="EC" id="6.3.2.6" evidence="8"/>
<evidence type="ECO:0000256" key="4">
    <source>
        <dbReference type="ARBA" id="ARBA00022741"/>
    </source>
</evidence>
<evidence type="ECO:0000256" key="3">
    <source>
        <dbReference type="ARBA" id="ARBA00022598"/>
    </source>
</evidence>
<dbReference type="CDD" id="cd01415">
    <property type="entry name" value="SAICAR_synt_PurC"/>
    <property type="match status" value="1"/>
</dbReference>
<keyword evidence="5 8" id="KW-0658">Purine biosynthesis</keyword>
<dbReference type="AlphaFoldDB" id="A0A0A1GTP8"/>
<proteinExistence type="inferred from homology"/>
<evidence type="ECO:0000313" key="11">
    <source>
        <dbReference type="Proteomes" id="UP000031620"/>
    </source>
</evidence>
<protein>
    <recommendedName>
        <fullName evidence="8">Phosphoribosylaminoimidazole-succinocarboxamide synthase</fullName>
        <ecNumber evidence="8">6.3.2.6</ecNumber>
    </recommendedName>
    <alternativeName>
        <fullName evidence="8">SAICAR synthetase</fullName>
    </alternativeName>
</protein>
<dbReference type="InterPro" id="IPR018236">
    <property type="entry name" value="SAICAR_synthetase_CS"/>
</dbReference>
<dbReference type="Gene3D" id="3.30.200.20">
    <property type="entry name" value="Phosphorylase Kinase, domain 1"/>
    <property type="match status" value="1"/>
</dbReference>
<dbReference type="HOGENOM" id="CLU_061495_2_0_9"/>